<dbReference type="InterPro" id="IPR008936">
    <property type="entry name" value="Rho_GTPase_activation_prot"/>
</dbReference>
<feature type="region of interest" description="Disordered" evidence="2">
    <location>
        <begin position="1"/>
        <end position="213"/>
    </location>
</feature>
<dbReference type="EMBL" id="WAAF01013421">
    <property type="protein sequence ID" value="NXX46565.1"/>
    <property type="molecule type" value="Genomic_DNA"/>
</dbReference>
<dbReference type="PANTHER" id="PTHR46150">
    <property type="entry name" value="RHO GTPASE-ACTIVATING PROTEIN 100F"/>
    <property type="match status" value="1"/>
</dbReference>
<dbReference type="SUPFAM" id="SSF48350">
    <property type="entry name" value="GTPase activation domain, GAP"/>
    <property type="match status" value="1"/>
</dbReference>
<dbReference type="GO" id="GO:0016477">
    <property type="term" value="P:cell migration"/>
    <property type="evidence" value="ECO:0007669"/>
    <property type="project" value="TreeGrafter"/>
</dbReference>
<dbReference type="PROSITE" id="PS50238">
    <property type="entry name" value="RHOGAP"/>
    <property type="match status" value="1"/>
</dbReference>
<keyword evidence="5" id="KW-1185">Reference proteome</keyword>
<dbReference type="GO" id="GO:0005096">
    <property type="term" value="F:GTPase activator activity"/>
    <property type="evidence" value="ECO:0007669"/>
    <property type="project" value="UniProtKB-KW"/>
</dbReference>
<evidence type="ECO:0000313" key="4">
    <source>
        <dbReference type="EMBL" id="NXX46565.1"/>
    </source>
</evidence>
<proteinExistence type="predicted"/>
<accession>A0A852IWV8</accession>
<dbReference type="Gene3D" id="1.10.555.10">
    <property type="entry name" value="Rho GTPase activation protein"/>
    <property type="match status" value="1"/>
</dbReference>
<evidence type="ECO:0000256" key="2">
    <source>
        <dbReference type="SAM" id="MobiDB-lite"/>
    </source>
</evidence>
<evidence type="ECO:0000313" key="5">
    <source>
        <dbReference type="Proteomes" id="UP000627253"/>
    </source>
</evidence>
<dbReference type="GO" id="GO:0046578">
    <property type="term" value="P:regulation of Ras protein signal transduction"/>
    <property type="evidence" value="ECO:0007669"/>
    <property type="project" value="TreeGrafter"/>
</dbReference>
<gene>
    <name evidence="4" type="primary">Syde2_0</name>
    <name evidence="4" type="ORF">TRILEU_R04340</name>
</gene>
<evidence type="ECO:0000259" key="3">
    <source>
        <dbReference type="PROSITE" id="PS50238"/>
    </source>
</evidence>
<name>A0A852IWV8_9PICI</name>
<feature type="non-terminal residue" evidence="4">
    <location>
        <position position="1"/>
    </location>
</feature>
<dbReference type="InterPro" id="IPR052118">
    <property type="entry name" value="Rho-GAP_regulator"/>
</dbReference>
<organism evidence="4 5">
    <name type="scientific">Tricholaema leucomelas</name>
    <name type="common">pied barbet</name>
    <dbReference type="NCBI Taxonomy" id="240729"/>
    <lineage>
        <taxon>Eukaryota</taxon>
        <taxon>Metazoa</taxon>
        <taxon>Chordata</taxon>
        <taxon>Craniata</taxon>
        <taxon>Vertebrata</taxon>
        <taxon>Euteleostomi</taxon>
        <taxon>Archelosauria</taxon>
        <taxon>Archosauria</taxon>
        <taxon>Dinosauria</taxon>
        <taxon>Saurischia</taxon>
        <taxon>Theropoda</taxon>
        <taxon>Coelurosauria</taxon>
        <taxon>Aves</taxon>
        <taxon>Neognathae</taxon>
        <taxon>Neoaves</taxon>
        <taxon>Telluraves</taxon>
        <taxon>Coraciimorphae</taxon>
        <taxon>Piciformes</taxon>
        <taxon>Lybiidae</taxon>
        <taxon>Tricholaema lacrymosa</taxon>
    </lineage>
</organism>
<dbReference type="GO" id="GO:0007165">
    <property type="term" value="P:signal transduction"/>
    <property type="evidence" value="ECO:0007669"/>
    <property type="project" value="InterPro"/>
</dbReference>
<feature type="domain" description="Rho-GAP" evidence="3">
    <location>
        <begin position="370"/>
        <end position="403"/>
    </location>
</feature>
<dbReference type="InterPro" id="IPR000198">
    <property type="entry name" value="RhoGAP_dom"/>
</dbReference>
<dbReference type="Pfam" id="PF25336">
    <property type="entry name" value="C2_SYDE"/>
    <property type="match status" value="1"/>
</dbReference>
<keyword evidence="1" id="KW-0343">GTPase activation</keyword>
<dbReference type="PANTHER" id="PTHR46150:SF2">
    <property type="entry name" value="RHO GTPASE-ACTIVATING PROTEIN SYDE1"/>
    <property type="match status" value="1"/>
</dbReference>
<dbReference type="AlphaFoldDB" id="A0A852IWV8"/>
<protein>
    <submittedName>
        <fullName evidence="4">SYDE2 protein</fullName>
    </submittedName>
</protein>
<feature type="compositionally biased region" description="Acidic residues" evidence="2">
    <location>
        <begin position="187"/>
        <end position="207"/>
    </location>
</feature>
<reference evidence="4" key="1">
    <citation type="submission" date="2020-02" db="EMBL/GenBank/DDBJ databases">
        <title>Bird 10,000 Genomes (B10K) Project - Family phase.</title>
        <authorList>
            <person name="Zhang G."/>
        </authorList>
    </citation>
    <scope>NUCLEOTIDE SEQUENCE</scope>
    <source>
        <strain evidence="4">B10K-DU-002-37</strain>
        <tissue evidence="4">Muscle</tissue>
    </source>
</reference>
<dbReference type="Proteomes" id="UP000627253">
    <property type="component" value="Unassembled WGS sequence"/>
</dbReference>
<feature type="non-terminal residue" evidence="4">
    <location>
        <position position="403"/>
    </location>
</feature>
<sequence length="403" mass="42859">TPGTPGSEGDIWYNPIPEDEDGEVGSSWCPGAKLAAPGGRGGEEAAAGRSQACGKVPIPCVTSGLPSASSSPPGSPRRGRAPQQRQQHRAKSPGTVARLSFKMKKLPELRRKLSLRSPRAPRGAQEVGTEAGEAGKESNNVISRYHLDSSVGTAPGPPKGKAVVGRGGGYLSDGDAPEVPAGGAAQEEGEEDDDDDEEDDDEEEEDGGGEKGLQLALYQPYSGEEAVPAAEGTGQRLSGMVSVHLRGLKEMKAAKGEVKEVFCVLQVDSVARARTALLSSARASLSLNHTFNLELEGAERLKVVVFSWDSSAGRSRVLCQGSLLLPQLFRGCRAQQLAVQLQPRGVLYSKVTLVELWDNPQEKEPRVFGVDLCQLVEREKTTPKVPLIIQKCVAEIEKRGLKV</sequence>
<dbReference type="OrthoDB" id="120383at2759"/>
<evidence type="ECO:0000256" key="1">
    <source>
        <dbReference type="ARBA" id="ARBA00022468"/>
    </source>
</evidence>
<dbReference type="GO" id="GO:0097060">
    <property type="term" value="C:synaptic membrane"/>
    <property type="evidence" value="ECO:0007669"/>
    <property type="project" value="TreeGrafter"/>
</dbReference>
<dbReference type="InterPro" id="IPR057459">
    <property type="entry name" value="SYDE1/2_C2"/>
</dbReference>
<comment type="caution">
    <text evidence="4">The sequence shown here is derived from an EMBL/GenBank/DDBJ whole genome shotgun (WGS) entry which is preliminary data.</text>
</comment>